<dbReference type="Pfam" id="PF17289">
    <property type="entry name" value="Terminase_6C"/>
    <property type="match status" value="1"/>
</dbReference>
<evidence type="ECO:0000313" key="4">
    <source>
        <dbReference type="Proteomes" id="UP001153050"/>
    </source>
</evidence>
<keyword evidence="1" id="KW-1188">Viral release from host cell</keyword>
<reference evidence="3 4" key="1">
    <citation type="submission" date="2022-03" db="EMBL/GenBank/DDBJ databases">
        <authorList>
            <person name="Brunel B."/>
        </authorList>
    </citation>
    <scope>NUCLEOTIDE SEQUENCE [LARGE SCALE GENOMIC DNA]</scope>
    <source>
        <strain evidence="3">STM5069sample</strain>
    </source>
</reference>
<accession>A0ABM9E280</accession>
<dbReference type="InterPro" id="IPR006517">
    <property type="entry name" value="Phage_terminase_lsu-like_C"/>
</dbReference>
<comment type="caution">
    <text evidence="3">The sequence shown here is derived from an EMBL/GenBank/DDBJ whole genome shotgun (WGS) entry which is preliminary data.</text>
</comment>
<gene>
    <name evidence="3" type="ORF">MES5069_360178</name>
</gene>
<evidence type="ECO:0000313" key="3">
    <source>
        <dbReference type="EMBL" id="CAH2403146.1"/>
    </source>
</evidence>
<dbReference type="Gene3D" id="3.30.420.240">
    <property type="match status" value="1"/>
</dbReference>
<name>A0ABM9E280_9HYPH</name>
<dbReference type="NCBIfam" id="TIGR01630">
    <property type="entry name" value="psiM2_ORF9"/>
    <property type="match status" value="1"/>
</dbReference>
<dbReference type="EMBL" id="CAKXZT010000131">
    <property type="protein sequence ID" value="CAH2403146.1"/>
    <property type="molecule type" value="Genomic_DNA"/>
</dbReference>
<dbReference type="InterPro" id="IPR035421">
    <property type="entry name" value="Terminase_6C"/>
</dbReference>
<feature type="domain" description="Terminase large subunit gp17-like C-terminal" evidence="2">
    <location>
        <begin position="242"/>
        <end position="383"/>
    </location>
</feature>
<evidence type="ECO:0000256" key="1">
    <source>
        <dbReference type="ARBA" id="ARBA00022612"/>
    </source>
</evidence>
<dbReference type="Proteomes" id="UP001153050">
    <property type="component" value="Unassembled WGS sequence"/>
</dbReference>
<evidence type="ECO:0000259" key="2">
    <source>
        <dbReference type="Pfam" id="PF17289"/>
    </source>
</evidence>
<proteinExistence type="predicted"/>
<protein>
    <recommendedName>
        <fullName evidence="2">Terminase large subunit gp17-like C-terminal domain-containing protein</fullName>
    </recommendedName>
</protein>
<sequence>MRFLPSCHGRDPAKEIISVTYAQELSIKHQNDYRQVVSSDWYRDLFPGTRIDRRKDSESEVGLTGHGSRLATSIGGTLTGRGADIIIIDDPLKAIDAYSESKRQAVNDWYRSTLASRLNNKRTGAIVIVTQRVHVHDLVGHVLETAGEEWVVLNLPAIAVEEEQIPIARERIYRRPANEVLHPAREPLEVLDRLRRDLGSDAFEAQYQQSPAPPGGAMFKRRWLKRYANAPSPNDEDVIIQSWDTASKIGPANDWSVCTTWLIRGGWYYLVDLFRERLDYPQLKAAAFGLGHTHSPRIVLIEDAGVGTGLIAELQGMGINVSSVPAIASKQARAAIQSGKFEGGRVWFPERAAWLSDLENELFSFPGSCHDDQVDSIVQALAYEVEDNETVVRLLKWGPQGQQQWTTIK</sequence>
<dbReference type="RefSeq" id="WP_254019431.1">
    <property type="nucleotide sequence ID" value="NZ_CAKXZT010000131.1"/>
</dbReference>
<organism evidence="3 4">
    <name type="scientific">Mesorhizobium escarrei</name>
    <dbReference type="NCBI Taxonomy" id="666018"/>
    <lineage>
        <taxon>Bacteria</taxon>
        <taxon>Pseudomonadati</taxon>
        <taxon>Pseudomonadota</taxon>
        <taxon>Alphaproteobacteria</taxon>
        <taxon>Hyphomicrobiales</taxon>
        <taxon>Phyllobacteriaceae</taxon>
        <taxon>Mesorhizobium</taxon>
    </lineage>
</organism>
<keyword evidence="4" id="KW-1185">Reference proteome</keyword>